<dbReference type="InterPro" id="IPR000182">
    <property type="entry name" value="GNAT_dom"/>
</dbReference>
<organism evidence="2 3">
    <name type="scientific">Echria macrotheca</name>
    <dbReference type="NCBI Taxonomy" id="438768"/>
    <lineage>
        <taxon>Eukaryota</taxon>
        <taxon>Fungi</taxon>
        <taxon>Dikarya</taxon>
        <taxon>Ascomycota</taxon>
        <taxon>Pezizomycotina</taxon>
        <taxon>Sordariomycetes</taxon>
        <taxon>Sordariomycetidae</taxon>
        <taxon>Sordariales</taxon>
        <taxon>Schizotheciaceae</taxon>
        <taxon>Echria</taxon>
    </lineage>
</organism>
<evidence type="ECO:0000259" key="1">
    <source>
        <dbReference type="PROSITE" id="PS51186"/>
    </source>
</evidence>
<protein>
    <recommendedName>
        <fullName evidence="1">N-acetyltransferase domain-containing protein</fullName>
    </recommendedName>
</protein>
<keyword evidence="3" id="KW-1185">Reference proteome</keyword>
<dbReference type="InterPro" id="IPR051531">
    <property type="entry name" value="N-acetyltransferase"/>
</dbReference>
<dbReference type="GO" id="GO:0016747">
    <property type="term" value="F:acyltransferase activity, transferring groups other than amino-acyl groups"/>
    <property type="evidence" value="ECO:0007669"/>
    <property type="project" value="InterPro"/>
</dbReference>
<feature type="domain" description="N-acetyltransferase" evidence="1">
    <location>
        <begin position="49"/>
        <end position="197"/>
    </location>
</feature>
<sequence length="205" mass="22436">MTDPNFYVETPRLFLSYLQPTLDAHCDFMVTLYNTPGFIASIGGGPSPIMTREAARKLLAGRFPSEHARNGYGTYLVSLKPSSSSGDKLHDLKNATPIGTVGLMRGEPPDCYDAPDIGFVVLPEHMRKGYTKEAAVGIMDFLEKEGKLDNGVFGFCNPKNEASMGVLRGLGFEYRGDRPLRVFGGELSAVWTRKGMAEDLEGYAL</sequence>
<dbReference type="SUPFAM" id="SSF55729">
    <property type="entry name" value="Acyl-CoA N-acyltransferases (Nat)"/>
    <property type="match status" value="1"/>
</dbReference>
<dbReference type="AlphaFoldDB" id="A0AAJ0BT70"/>
<evidence type="ECO:0000313" key="3">
    <source>
        <dbReference type="Proteomes" id="UP001239445"/>
    </source>
</evidence>
<dbReference type="Pfam" id="PF13302">
    <property type="entry name" value="Acetyltransf_3"/>
    <property type="match status" value="1"/>
</dbReference>
<comment type="caution">
    <text evidence="2">The sequence shown here is derived from an EMBL/GenBank/DDBJ whole genome shotgun (WGS) entry which is preliminary data.</text>
</comment>
<dbReference type="PANTHER" id="PTHR43792">
    <property type="entry name" value="GNAT FAMILY, PUTATIVE (AFU_ORTHOLOGUE AFUA_3G00765)-RELATED-RELATED"/>
    <property type="match status" value="1"/>
</dbReference>
<dbReference type="PANTHER" id="PTHR43792:SF16">
    <property type="entry name" value="N-ACETYLTRANSFERASE DOMAIN-CONTAINING PROTEIN"/>
    <property type="match status" value="1"/>
</dbReference>
<dbReference type="Gene3D" id="3.40.630.30">
    <property type="match status" value="1"/>
</dbReference>
<reference evidence="2" key="1">
    <citation type="submission" date="2023-06" db="EMBL/GenBank/DDBJ databases">
        <title>Genome-scale phylogeny and comparative genomics of the fungal order Sordariales.</title>
        <authorList>
            <consortium name="Lawrence Berkeley National Laboratory"/>
            <person name="Hensen N."/>
            <person name="Bonometti L."/>
            <person name="Westerberg I."/>
            <person name="Brannstrom I.O."/>
            <person name="Guillou S."/>
            <person name="Cros-Aarteil S."/>
            <person name="Calhoun S."/>
            <person name="Haridas S."/>
            <person name="Kuo A."/>
            <person name="Mondo S."/>
            <person name="Pangilinan J."/>
            <person name="Riley R."/>
            <person name="Labutti K."/>
            <person name="Andreopoulos B."/>
            <person name="Lipzen A."/>
            <person name="Chen C."/>
            <person name="Yanf M."/>
            <person name="Daum C."/>
            <person name="Ng V."/>
            <person name="Clum A."/>
            <person name="Steindorff A."/>
            <person name="Ohm R."/>
            <person name="Martin F."/>
            <person name="Silar P."/>
            <person name="Natvig D."/>
            <person name="Lalanne C."/>
            <person name="Gautier V."/>
            <person name="Ament-Velasquez S.L."/>
            <person name="Kruys A."/>
            <person name="Hutchinson M.I."/>
            <person name="Powell A.J."/>
            <person name="Barry K."/>
            <person name="Miller A.N."/>
            <person name="Grigoriev I.V."/>
            <person name="Debuchy R."/>
            <person name="Gladieux P."/>
            <person name="Thoren M.H."/>
            <person name="Johannesson H."/>
        </authorList>
    </citation>
    <scope>NUCLEOTIDE SEQUENCE</scope>
    <source>
        <strain evidence="2">PSN4</strain>
    </source>
</reference>
<evidence type="ECO:0000313" key="2">
    <source>
        <dbReference type="EMBL" id="KAK1761586.1"/>
    </source>
</evidence>
<dbReference type="PROSITE" id="PS51186">
    <property type="entry name" value="GNAT"/>
    <property type="match status" value="1"/>
</dbReference>
<dbReference type="Proteomes" id="UP001239445">
    <property type="component" value="Unassembled WGS sequence"/>
</dbReference>
<dbReference type="EMBL" id="MU839827">
    <property type="protein sequence ID" value="KAK1761586.1"/>
    <property type="molecule type" value="Genomic_DNA"/>
</dbReference>
<name>A0AAJ0BT70_9PEZI</name>
<dbReference type="InterPro" id="IPR016181">
    <property type="entry name" value="Acyl_CoA_acyltransferase"/>
</dbReference>
<gene>
    <name evidence="2" type="ORF">QBC47DRAFT_370448</name>
</gene>
<accession>A0AAJ0BT70</accession>
<proteinExistence type="predicted"/>